<feature type="coiled-coil region" evidence="1">
    <location>
        <begin position="238"/>
        <end position="265"/>
    </location>
</feature>
<dbReference type="PIRSF" id="PIRSF029215">
    <property type="entry name" value="UCP029215"/>
    <property type="match status" value="1"/>
</dbReference>
<keyword evidence="1" id="KW-0175">Coiled coil</keyword>
<gene>
    <name evidence="3" type="ORF">ESCO41_00054</name>
</gene>
<evidence type="ECO:0000313" key="3">
    <source>
        <dbReference type="EMBL" id="AQY55281.1"/>
    </source>
</evidence>
<keyword evidence="4" id="KW-1185">Reference proteome</keyword>
<dbReference type="Pfam" id="PF09979">
    <property type="entry name" value="DUF2213"/>
    <property type="match status" value="1"/>
</dbReference>
<feature type="compositionally biased region" description="Basic and acidic residues" evidence="2">
    <location>
        <begin position="348"/>
        <end position="361"/>
    </location>
</feature>
<accession>A0A1U9WR04</accession>
<dbReference type="InterPro" id="IPR016913">
    <property type="entry name" value="UCP029215"/>
</dbReference>
<feature type="region of interest" description="Disordered" evidence="2">
    <location>
        <begin position="348"/>
        <end position="375"/>
    </location>
</feature>
<protein>
    <recommendedName>
        <fullName evidence="5">Prohead protease</fullName>
    </recommendedName>
</protein>
<sequence>MTTKQRYDSVPIKARFDSNGFLHDEPVIARIGIQEYMRADGTMQREFRPANEVFKAEAMELFRGMPIVEGHQEVSTSNARKIVVGSLSGAGRRDGIGLKCPIVIHDKESIESAKRGDAAELSVGYKTNDIHREGWGNVNTGDYVFKDDAEGMESRFPSGTVMTDEWEEFDVLQTNIVPNHVAKVKHGRAGIARLNLDGSEEIKYDEHVQLTNEESEMTVKIKIDSAEVEVSKDVADHIGKLQAKAEQAGAKVDGLQAECDALKAKVDSIPDQIEAALKEAKEKSDALGAVISFASGIGIKCDDLTEKEIKLAVIDEVLGIDAKEKSDAYINQSYEIARDSDKMAAQRIKVHGDKSDDKNDGADSGIPDPQARFRK</sequence>
<evidence type="ECO:0000313" key="4">
    <source>
        <dbReference type="Proteomes" id="UP000222601"/>
    </source>
</evidence>
<name>A0A1U9WR04_9CAUD</name>
<evidence type="ECO:0008006" key="5">
    <source>
        <dbReference type="Google" id="ProtNLM"/>
    </source>
</evidence>
<dbReference type="Proteomes" id="UP000222601">
    <property type="component" value="Segment"/>
</dbReference>
<organism evidence="3">
    <name type="scientific">Escherichia phage vB_EcoS_ESCO41</name>
    <dbReference type="NCBI Taxonomy" id="2496547"/>
    <lineage>
        <taxon>Viruses</taxon>
        <taxon>Duplodnaviria</taxon>
        <taxon>Heunggongvirae</taxon>
        <taxon>Uroviricota</taxon>
        <taxon>Caudoviricetes</taxon>
        <taxon>Drexlerviridae</taxon>
        <taxon>Nouzillyvirus</taxon>
        <taxon>Nouzillyvirus ESCO41</taxon>
    </lineage>
</organism>
<dbReference type="EMBL" id="KY619305">
    <property type="protein sequence ID" value="AQY55281.1"/>
    <property type="molecule type" value="Genomic_DNA"/>
</dbReference>
<reference evidence="3" key="1">
    <citation type="submission" date="2017-02" db="EMBL/GenBank/DDBJ databases">
        <title>Characterization of a new coliphage vB_EcoS_ESCO41.</title>
        <authorList>
            <person name="Trotereau A."/>
            <person name="Schouler C."/>
        </authorList>
    </citation>
    <scope>NUCLEOTIDE SEQUENCE [LARGE SCALE GENOMIC DNA]</scope>
</reference>
<evidence type="ECO:0000256" key="1">
    <source>
        <dbReference type="SAM" id="Coils"/>
    </source>
</evidence>
<evidence type="ECO:0000256" key="2">
    <source>
        <dbReference type="SAM" id="MobiDB-lite"/>
    </source>
</evidence>
<proteinExistence type="predicted"/>